<name>A0A4Y3K4Z6_CELUD</name>
<organism evidence="3 4">
    <name type="scientific">Cellulomonas uda</name>
    <dbReference type="NCBI Taxonomy" id="1714"/>
    <lineage>
        <taxon>Bacteria</taxon>
        <taxon>Bacillati</taxon>
        <taxon>Actinomycetota</taxon>
        <taxon>Actinomycetes</taxon>
        <taxon>Micrococcales</taxon>
        <taxon>Cellulomonadaceae</taxon>
        <taxon>Cellulomonas</taxon>
    </lineage>
</organism>
<dbReference type="InterPro" id="IPR036388">
    <property type="entry name" value="WH-like_DNA-bd_sf"/>
</dbReference>
<feature type="compositionally biased region" description="Acidic residues" evidence="1">
    <location>
        <begin position="260"/>
        <end position="270"/>
    </location>
</feature>
<dbReference type="InterPro" id="IPR036390">
    <property type="entry name" value="WH_DNA-bd_sf"/>
</dbReference>
<dbReference type="EMBL" id="BJLP01000001">
    <property type="protein sequence ID" value="GEA79561.1"/>
    <property type="molecule type" value="Genomic_DNA"/>
</dbReference>
<feature type="compositionally biased region" description="Basic and acidic residues" evidence="1">
    <location>
        <begin position="1"/>
        <end position="17"/>
    </location>
</feature>
<dbReference type="Proteomes" id="UP000315842">
    <property type="component" value="Unassembled WGS sequence"/>
</dbReference>
<gene>
    <name evidence="3" type="ORF">CUD01_00050</name>
</gene>
<comment type="caution">
    <text evidence="3">The sequence shown here is derived from an EMBL/GenBank/DDBJ whole genome shotgun (WGS) entry which is preliminary data.</text>
</comment>
<evidence type="ECO:0000259" key="2">
    <source>
        <dbReference type="Pfam" id="PF03551"/>
    </source>
</evidence>
<feature type="compositionally biased region" description="Basic and acidic residues" evidence="1">
    <location>
        <begin position="25"/>
        <end position="34"/>
    </location>
</feature>
<dbReference type="Gene3D" id="1.10.10.10">
    <property type="entry name" value="Winged helix-like DNA-binding domain superfamily/Winged helix DNA-binding domain"/>
    <property type="match status" value="1"/>
</dbReference>
<keyword evidence="4" id="KW-1185">Reference proteome</keyword>
<evidence type="ECO:0000313" key="3">
    <source>
        <dbReference type="EMBL" id="GEA79561.1"/>
    </source>
</evidence>
<evidence type="ECO:0000313" key="4">
    <source>
        <dbReference type="Proteomes" id="UP000315842"/>
    </source>
</evidence>
<dbReference type="PANTHER" id="PTHR43252">
    <property type="entry name" value="TRANSCRIPTIONAL REGULATOR YQJI"/>
    <property type="match status" value="1"/>
</dbReference>
<feature type="region of interest" description="Disordered" evidence="1">
    <location>
        <begin position="1"/>
        <end position="94"/>
    </location>
</feature>
<dbReference type="AlphaFoldDB" id="A0A4Y3K4Z6"/>
<proteinExistence type="predicted"/>
<feature type="region of interest" description="Disordered" evidence="1">
    <location>
        <begin position="233"/>
        <end position="270"/>
    </location>
</feature>
<dbReference type="RefSeq" id="WP_141317684.1">
    <property type="nucleotide sequence ID" value="NZ_BJLP01000001.1"/>
</dbReference>
<dbReference type="PANTHER" id="PTHR43252:SF2">
    <property type="entry name" value="TRANSCRIPTION REGULATOR, PADR-LIKE FAMILY"/>
    <property type="match status" value="1"/>
</dbReference>
<reference evidence="3 4" key="1">
    <citation type="submission" date="2019-06" db="EMBL/GenBank/DDBJ databases">
        <title>Whole genome shotgun sequence of Cellulomonas uda NBRC 3747.</title>
        <authorList>
            <person name="Hosoyama A."/>
            <person name="Uohara A."/>
            <person name="Ohji S."/>
            <person name="Ichikawa N."/>
        </authorList>
    </citation>
    <scope>NUCLEOTIDE SEQUENCE [LARGE SCALE GENOMIC DNA]</scope>
    <source>
        <strain evidence="3 4">NBRC 3747</strain>
    </source>
</reference>
<protein>
    <recommendedName>
        <fullName evidence="2">Transcription regulator PadR N-terminal domain-containing protein</fullName>
    </recommendedName>
</protein>
<sequence>MRHDHAGCGRRDERPDPIENITGRECGERRRRPEGGPWADVPDGWDGPRRGRRGGRGFGPRGGWPEGPGGPGFGFGPGGPHGFGGPRGHRGRAGRGDTRAAILLLLAEQPMHGYQLIQEIAQRTEGRWRPSPGAVYPALSALEDEGLVSIERESGRKLARLTEAGGTYVTQRADELGDPWQAASERPEHPGRELHRAVGTLAGAAEQVARAGTPHQVERAVAAIDAARRELYRLLADDPTGEPARDPGTGPGGSTPTDAGTDEGPDSPRP</sequence>
<accession>A0A4Y3K4Z6</accession>
<feature type="compositionally biased region" description="Gly residues" evidence="1">
    <location>
        <begin position="56"/>
        <end position="86"/>
    </location>
</feature>
<dbReference type="SUPFAM" id="SSF46785">
    <property type="entry name" value="Winged helix' DNA-binding domain"/>
    <property type="match status" value="1"/>
</dbReference>
<feature type="domain" description="Transcription regulator PadR N-terminal" evidence="2">
    <location>
        <begin position="102"/>
        <end position="168"/>
    </location>
</feature>
<evidence type="ECO:0000256" key="1">
    <source>
        <dbReference type="SAM" id="MobiDB-lite"/>
    </source>
</evidence>
<dbReference type="InterPro" id="IPR011991">
    <property type="entry name" value="ArsR-like_HTH"/>
</dbReference>
<dbReference type="Pfam" id="PF03551">
    <property type="entry name" value="PadR"/>
    <property type="match status" value="1"/>
</dbReference>
<dbReference type="CDD" id="cd00090">
    <property type="entry name" value="HTH_ARSR"/>
    <property type="match status" value="1"/>
</dbReference>
<dbReference type="InterPro" id="IPR005149">
    <property type="entry name" value="Tscrpt_reg_PadR_N"/>
</dbReference>